<dbReference type="OrthoDB" id="5125733at2759"/>
<dbReference type="EMBL" id="JAGTJS010000010">
    <property type="protein sequence ID" value="KAH7255005.1"/>
    <property type="molecule type" value="Genomic_DNA"/>
</dbReference>
<evidence type="ECO:0000313" key="2">
    <source>
        <dbReference type="Proteomes" id="UP000736672"/>
    </source>
</evidence>
<protein>
    <submittedName>
        <fullName evidence="1">Uncharacterized protein</fullName>
    </submittedName>
</protein>
<reference evidence="1" key="1">
    <citation type="journal article" date="2021" name="Nat. Commun.">
        <title>Genetic determinants of endophytism in the Arabidopsis root mycobiome.</title>
        <authorList>
            <person name="Mesny F."/>
            <person name="Miyauchi S."/>
            <person name="Thiergart T."/>
            <person name="Pickel B."/>
            <person name="Atanasova L."/>
            <person name="Karlsson M."/>
            <person name="Huettel B."/>
            <person name="Barry K.W."/>
            <person name="Haridas S."/>
            <person name="Chen C."/>
            <person name="Bauer D."/>
            <person name="Andreopoulos W."/>
            <person name="Pangilinan J."/>
            <person name="LaButti K."/>
            <person name="Riley R."/>
            <person name="Lipzen A."/>
            <person name="Clum A."/>
            <person name="Drula E."/>
            <person name="Henrissat B."/>
            <person name="Kohler A."/>
            <person name="Grigoriev I.V."/>
            <person name="Martin F.M."/>
            <person name="Hacquard S."/>
        </authorList>
    </citation>
    <scope>NUCLEOTIDE SEQUENCE</scope>
    <source>
        <strain evidence="1">FSSC 5 MPI-SDFR-AT-0091</strain>
    </source>
</reference>
<proteinExistence type="predicted"/>
<dbReference type="AlphaFoldDB" id="A0A9P9HCS3"/>
<dbReference type="Proteomes" id="UP000736672">
    <property type="component" value="Unassembled WGS sequence"/>
</dbReference>
<organism evidence="1 2">
    <name type="scientific">Fusarium solani</name>
    <name type="common">Filamentous fungus</name>
    <dbReference type="NCBI Taxonomy" id="169388"/>
    <lineage>
        <taxon>Eukaryota</taxon>
        <taxon>Fungi</taxon>
        <taxon>Dikarya</taxon>
        <taxon>Ascomycota</taxon>
        <taxon>Pezizomycotina</taxon>
        <taxon>Sordariomycetes</taxon>
        <taxon>Hypocreomycetidae</taxon>
        <taxon>Hypocreales</taxon>
        <taxon>Nectriaceae</taxon>
        <taxon>Fusarium</taxon>
        <taxon>Fusarium solani species complex</taxon>
    </lineage>
</organism>
<sequence length="184" mass="20790">MFQSFLERTLLWKRDDYTSSLKPIKSPPAGNLPTWSWMAYDGVKSYVQAELDKVDWTKEYSSSFDSGSGALGKRYWEVDGMNRPPIPGLSRVRELDSNKDSLELLKRITFDTPSPEQRPQDLRCVVMGKAKLGNSIGPFNLNCYVLIVKASSEENLRGAYLRVGAGELIESEIIWNHCEAGNLH</sequence>
<name>A0A9P9HCS3_FUSSL</name>
<comment type="caution">
    <text evidence="1">The sequence shown here is derived from an EMBL/GenBank/DDBJ whole genome shotgun (WGS) entry which is preliminary data.</text>
</comment>
<evidence type="ECO:0000313" key="1">
    <source>
        <dbReference type="EMBL" id="KAH7255005.1"/>
    </source>
</evidence>
<gene>
    <name evidence="1" type="ORF">B0J15DRAFT_36025</name>
</gene>
<accession>A0A9P9HCS3</accession>
<keyword evidence="2" id="KW-1185">Reference proteome</keyword>